<dbReference type="HOGENOM" id="CLU_016199_1_0_10"/>
<feature type="signal peptide" evidence="7">
    <location>
        <begin position="1"/>
        <end position="19"/>
    </location>
</feature>
<dbReference type="Pfam" id="PF17804">
    <property type="entry name" value="TSP_NTD"/>
    <property type="match status" value="1"/>
</dbReference>
<evidence type="ECO:0000256" key="4">
    <source>
        <dbReference type="ARBA" id="ARBA00022825"/>
    </source>
</evidence>
<feature type="domain" description="PDZ" evidence="8">
    <location>
        <begin position="241"/>
        <end position="312"/>
    </location>
</feature>
<keyword evidence="2 5" id="KW-0645">Protease</keyword>
<dbReference type="GO" id="GO:0008236">
    <property type="term" value="F:serine-type peptidase activity"/>
    <property type="evidence" value="ECO:0007669"/>
    <property type="project" value="UniProtKB-KW"/>
</dbReference>
<dbReference type="FunFam" id="3.90.226.10:FF:000090">
    <property type="entry name" value="Tail-specific protease"/>
    <property type="match status" value="1"/>
</dbReference>
<dbReference type="InterPro" id="IPR036034">
    <property type="entry name" value="PDZ_sf"/>
</dbReference>
<dbReference type="PROSITE" id="PS50106">
    <property type="entry name" value="PDZ"/>
    <property type="match status" value="1"/>
</dbReference>
<dbReference type="Proteomes" id="UP000009011">
    <property type="component" value="Chromosome"/>
</dbReference>
<dbReference type="SUPFAM" id="SSF50156">
    <property type="entry name" value="PDZ domain-like"/>
    <property type="match status" value="1"/>
</dbReference>
<dbReference type="OrthoDB" id="9812068at2"/>
<dbReference type="PANTHER" id="PTHR32060:SF22">
    <property type="entry name" value="CARBOXYL-TERMINAL-PROCESSING PEPTIDASE 3, CHLOROPLASTIC"/>
    <property type="match status" value="1"/>
</dbReference>
<dbReference type="SUPFAM" id="SSF52096">
    <property type="entry name" value="ClpP/crotonase"/>
    <property type="match status" value="1"/>
</dbReference>
<dbReference type="InterPro" id="IPR020992">
    <property type="entry name" value="Tail_Prtase_C"/>
</dbReference>
<proteinExistence type="inferred from homology"/>
<evidence type="ECO:0000256" key="5">
    <source>
        <dbReference type="RuleBase" id="RU004404"/>
    </source>
</evidence>
<dbReference type="CDD" id="cd06782">
    <property type="entry name" value="cpPDZ_CPP-like"/>
    <property type="match status" value="1"/>
</dbReference>
<dbReference type="MEROPS" id="S41.001"/>
<dbReference type="GO" id="GO:0004175">
    <property type="term" value="F:endopeptidase activity"/>
    <property type="evidence" value="ECO:0007669"/>
    <property type="project" value="TreeGrafter"/>
</dbReference>
<comment type="similarity">
    <text evidence="1 5">Belongs to the peptidase S41A family.</text>
</comment>
<name>I6YU08_MELRP</name>
<dbReference type="STRING" id="1191523.MROS_0770"/>
<feature type="coiled-coil region" evidence="6">
    <location>
        <begin position="622"/>
        <end position="652"/>
    </location>
</feature>
<dbReference type="GO" id="GO:0006508">
    <property type="term" value="P:proteolysis"/>
    <property type="evidence" value="ECO:0007669"/>
    <property type="project" value="UniProtKB-KW"/>
</dbReference>
<dbReference type="Pfam" id="PF00595">
    <property type="entry name" value="PDZ"/>
    <property type="match status" value="1"/>
</dbReference>
<dbReference type="InterPro" id="IPR005151">
    <property type="entry name" value="Tail-specific_protease"/>
</dbReference>
<dbReference type="PATRIC" id="fig|1191523.3.peg.808"/>
<dbReference type="NCBIfam" id="TIGR00225">
    <property type="entry name" value="prc"/>
    <property type="match status" value="1"/>
</dbReference>
<evidence type="ECO:0000256" key="3">
    <source>
        <dbReference type="ARBA" id="ARBA00022801"/>
    </source>
</evidence>
<dbReference type="Gene3D" id="3.90.226.10">
    <property type="entry name" value="2-enoyl-CoA Hydratase, Chain A, domain 1"/>
    <property type="match status" value="1"/>
</dbReference>
<keyword evidence="6" id="KW-0175">Coiled coil</keyword>
<dbReference type="Pfam" id="PF03572">
    <property type="entry name" value="Peptidase_S41"/>
    <property type="match status" value="1"/>
</dbReference>
<dbReference type="SMART" id="SM00245">
    <property type="entry name" value="TSPc"/>
    <property type="match status" value="1"/>
</dbReference>
<dbReference type="GO" id="GO:0030288">
    <property type="term" value="C:outer membrane-bounded periplasmic space"/>
    <property type="evidence" value="ECO:0007669"/>
    <property type="project" value="TreeGrafter"/>
</dbReference>
<dbReference type="Pfam" id="PF11818">
    <property type="entry name" value="DUF3340"/>
    <property type="match status" value="1"/>
</dbReference>
<dbReference type="SMART" id="SM00228">
    <property type="entry name" value="PDZ"/>
    <property type="match status" value="1"/>
</dbReference>
<keyword evidence="10" id="KW-1185">Reference proteome</keyword>
<dbReference type="eggNOG" id="COG0793">
    <property type="taxonomic scope" value="Bacteria"/>
</dbReference>
<dbReference type="CDD" id="cd07560">
    <property type="entry name" value="Peptidase_S41_CPP"/>
    <property type="match status" value="1"/>
</dbReference>
<dbReference type="GO" id="GO:0007165">
    <property type="term" value="P:signal transduction"/>
    <property type="evidence" value="ECO:0007669"/>
    <property type="project" value="TreeGrafter"/>
</dbReference>
<dbReference type="EMBL" id="CP003557">
    <property type="protein sequence ID" value="AFN74012.1"/>
    <property type="molecule type" value="Genomic_DNA"/>
</dbReference>
<feature type="chain" id="PRO_5003707041" evidence="7">
    <location>
        <begin position="20"/>
        <end position="690"/>
    </location>
</feature>
<dbReference type="AlphaFoldDB" id="I6YU08"/>
<dbReference type="InterPro" id="IPR004447">
    <property type="entry name" value="Peptidase_S41A"/>
</dbReference>
<evidence type="ECO:0000256" key="1">
    <source>
        <dbReference type="ARBA" id="ARBA00009179"/>
    </source>
</evidence>
<evidence type="ECO:0000256" key="7">
    <source>
        <dbReference type="SAM" id="SignalP"/>
    </source>
</evidence>
<organism evidence="9 10">
    <name type="scientific">Melioribacter roseus (strain DSM 23840 / JCM 17771 / VKM B-2668 / P3M-2)</name>
    <dbReference type="NCBI Taxonomy" id="1191523"/>
    <lineage>
        <taxon>Bacteria</taxon>
        <taxon>Pseudomonadati</taxon>
        <taxon>Ignavibacteriota</taxon>
        <taxon>Ignavibacteria</taxon>
        <taxon>Ignavibacteriales</taxon>
        <taxon>Melioribacteraceae</taxon>
        <taxon>Melioribacter</taxon>
    </lineage>
</organism>
<dbReference type="KEGG" id="mro:MROS_0770"/>
<keyword evidence="7" id="KW-0732">Signal</keyword>
<keyword evidence="4 5" id="KW-0720">Serine protease</keyword>
<dbReference type="InterPro" id="IPR001478">
    <property type="entry name" value="PDZ"/>
</dbReference>
<protein>
    <submittedName>
        <fullName evidence="9">Carboxyl-terminal protease</fullName>
    </submittedName>
</protein>
<evidence type="ECO:0000313" key="9">
    <source>
        <dbReference type="EMBL" id="AFN74012.1"/>
    </source>
</evidence>
<keyword evidence="3 5" id="KW-0378">Hydrolase</keyword>
<evidence type="ECO:0000259" key="8">
    <source>
        <dbReference type="PROSITE" id="PS50106"/>
    </source>
</evidence>
<dbReference type="InterPro" id="IPR040573">
    <property type="entry name" value="TSP_N"/>
</dbReference>
<evidence type="ECO:0000256" key="6">
    <source>
        <dbReference type="SAM" id="Coils"/>
    </source>
</evidence>
<reference evidence="9 10" key="1">
    <citation type="journal article" date="2013" name="PLoS ONE">
        <title>Genomic analysis of Melioribacter roseus, facultatively anaerobic organotrophic bacterium representing a novel deep lineage within Bacteriodetes/Chlorobi group.</title>
        <authorList>
            <person name="Kadnikov V.V."/>
            <person name="Mardanov A.V."/>
            <person name="Podosokorskaya O.A."/>
            <person name="Gavrilov S.N."/>
            <person name="Kublanov I.V."/>
            <person name="Beletsky A.V."/>
            <person name="Bonch-Osmolovskaya E.A."/>
            <person name="Ravin N.V."/>
        </authorList>
    </citation>
    <scope>NUCLEOTIDE SEQUENCE [LARGE SCALE GENOMIC DNA]</scope>
    <source>
        <strain evidence="10">JCM 17771 / P3M-2</strain>
    </source>
</reference>
<dbReference type="Gene3D" id="2.30.42.10">
    <property type="match status" value="1"/>
</dbReference>
<gene>
    <name evidence="9" type="ordered locus">MROS_0770</name>
</gene>
<sequence>MKKLILLLSFAFLSGFINAQNVEEVINKDHSIDSNKVVLPEETNERVAQVITRILSRYHFRKEPLSDTLSSLIFDQYIKNLDNSKLYFLKQDIYQFEKYRREFDNYLESGNLNVPFEIFNLYKKRLGERVKYVEKILEHEFDFTKDEYFRPDRDSADWARTEEELNELWRLRLKNDALNLILSGKDWKGAVDVLLKRYRNYHKIILQYESEDVFSVFMNSVSQVYDPHSDYLSPSASDNFDISMKLSLEGIGATLRQDYDYTVVVSIVPGGPADKSGLLRADDKIIGVAQGEDGEMVDVVGWRLDDVIKLIRGKKGTLVRLLILKAEDGANAQPTEIKIVRDEVKLEEQAAKSEIINIEEEGLKFKLGVIKLPSFYSDFEAQQKGLKDYRSTTRDVKKILDEFKQEKVDGVILDLRNNGGGSLQEAINLTGLFIKAGPVVQVKNIMNIIEVNSDRDSNIYYDGPLAVLVNRFSASASEILSGAIQDYGRGLVIGENTFGKGTVQNLLDLNSQIPIKDKKLGKLKLTIAKFYRVTGNSTQNKGIEPDVEFPAPYESKDFGESAYDRALPYDTINPVQYEPYDNLTNLIPLLEQKHESRAQKDPEYQFLLEEIKEFKKNRQKKLFTLNLEKRKAEKEKADAEKKRREEEKAKLLGIDIKEKKETSTEDSWIKDYELKETGRILADFILAKVG</sequence>
<dbReference type="RefSeq" id="WP_014855448.1">
    <property type="nucleotide sequence ID" value="NC_018178.1"/>
</dbReference>
<accession>I6YU08</accession>
<evidence type="ECO:0000256" key="2">
    <source>
        <dbReference type="ARBA" id="ARBA00022670"/>
    </source>
</evidence>
<dbReference type="PANTHER" id="PTHR32060">
    <property type="entry name" value="TAIL-SPECIFIC PROTEASE"/>
    <property type="match status" value="1"/>
</dbReference>
<evidence type="ECO:0000313" key="10">
    <source>
        <dbReference type="Proteomes" id="UP000009011"/>
    </source>
</evidence>
<dbReference type="InterPro" id="IPR029045">
    <property type="entry name" value="ClpP/crotonase-like_dom_sf"/>
</dbReference>